<reference evidence="2" key="1">
    <citation type="journal article" date="2023" name="Front. Plant Sci.">
        <title>Chromosomal-level genome assembly of Melastoma candidum provides insights into trichome evolution.</title>
        <authorList>
            <person name="Zhong Y."/>
            <person name="Wu W."/>
            <person name="Sun C."/>
            <person name="Zou P."/>
            <person name="Liu Y."/>
            <person name="Dai S."/>
            <person name="Zhou R."/>
        </authorList>
    </citation>
    <scope>NUCLEOTIDE SEQUENCE [LARGE SCALE GENOMIC DNA]</scope>
</reference>
<sequence length="153" mass="16999">MDKSVLVLGTGYSGLPGLTAAGLGTRQITLTDIAAIIPLLMQKVGENVAFNKVDTLEVRCLVWGEEEEEHDGEDYKHADEDYDVVLISDVFYDMGMMQKLGRTLRRACGETTRALSVTQLRQWTWECLAELEKEGVELVELGEFGCCHELLTG</sequence>
<protein>
    <submittedName>
        <fullName evidence="1">Uncharacterized protein</fullName>
    </submittedName>
</protein>
<accession>A0ACB9QUN9</accession>
<gene>
    <name evidence="1" type="ORF">MLD38_018358</name>
</gene>
<dbReference type="EMBL" id="CM042884">
    <property type="protein sequence ID" value="KAI4369968.1"/>
    <property type="molecule type" value="Genomic_DNA"/>
</dbReference>
<evidence type="ECO:0000313" key="1">
    <source>
        <dbReference type="EMBL" id="KAI4369968.1"/>
    </source>
</evidence>
<proteinExistence type="predicted"/>
<organism evidence="1 2">
    <name type="scientific">Melastoma candidum</name>
    <dbReference type="NCBI Taxonomy" id="119954"/>
    <lineage>
        <taxon>Eukaryota</taxon>
        <taxon>Viridiplantae</taxon>
        <taxon>Streptophyta</taxon>
        <taxon>Embryophyta</taxon>
        <taxon>Tracheophyta</taxon>
        <taxon>Spermatophyta</taxon>
        <taxon>Magnoliopsida</taxon>
        <taxon>eudicotyledons</taxon>
        <taxon>Gunneridae</taxon>
        <taxon>Pentapetalae</taxon>
        <taxon>rosids</taxon>
        <taxon>malvids</taxon>
        <taxon>Myrtales</taxon>
        <taxon>Melastomataceae</taxon>
        <taxon>Melastomatoideae</taxon>
        <taxon>Melastomateae</taxon>
        <taxon>Melastoma</taxon>
    </lineage>
</organism>
<keyword evidence="2" id="KW-1185">Reference proteome</keyword>
<evidence type="ECO:0000313" key="2">
    <source>
        <dbReference type="Proteomes" id="UP001057402"/>
    </source>
</evidence>
<dbReference type="Proteomes" id="UP001057402">
    <property type="component" value="Chromosome 5"/>
</dbReference>
<name>A0ACB9QUN9_9MYRT</name>
<comment type="caution">
    <text evidence="1">The sequence shown here is derived from an EMBL/GenBank/DDBJ whole genome shotgun (WGS) entry which is preliminary data.</text>
</comment>